<feature type="transmembrane region" description="Helical" evidence="1">
    <location>
        <begin position="91"/>
        <end position="107"/>
    </location>
</feature>
<proteinExistence type="predicted"/>
<keyword evidence="1" id="KW-0472">Membrane</keyword>
<keyword evidence="1" id="KW-1133">Transmembrane helix</keyword>
<dbReference type="Proteomes" id="UP001225605">
    <property type="component" value="Unassembled WGS sequence"/>
</dbReference>
<accession>A0ABU0X3U0</accession>
<feature type="transmembrane region" description="Helical" evidence="1">
    <location>
        <begin position="123"/>
        <end position="143"/>
    </location>
</feature>
<keyword evidence="1" id="KW-0812">Transmembrane</keyword>
<dbReference type="InterPro" id="IPR046206">
    <property type="entry name" value="DUF6239"/>
</dbReference>
<protein>
    <submittedName>
        <fullName evidence="2">Uncharacterized protein</fullName>
    </submittedName>
</protein>
<dbReference type="RefSeq" id="WP_306748119.1">
    <property type="nucleotide sequence ID" value="NZ_NSDM01000010.1"/>
</dbReference>
<sequence length="226" mass="23178">MPDAPARVVPAALLAQGGGHDHVLSVGVSIGPLLLRVALLAAVSFVVGFGLARGFLAEPDRRSVAAVVACAGGAAVMVLLLSGGLNMSERLVPLLVLLLVAPLYLVLSRDPRFAPAVGRVRRFAPWVFWPVALLAADQFARAWLSGTGPERTATLLHTGSAFALVAMSWFAVSRPHRTAGAVGARIGAAALSMVLIWGAAQTMLLHSAGPAEATGQAGVGFTAPAR</sequence>
<dbReference type="EMBL" id="NSDM01000010">
    <property type="protein sequence ID" value="MDQ2586801.1"/>
    <property type="molecule type" value="Genomic_DNA"/>
</dbReference>
<feature type="transmembrane region" description="Helical" evidence="1">
    <location>
        <begin position="64"/>
        <end position="85"/>
    </location>
</feature>
<evidence type="ECO:0000313" key="2">
    <source>
        <dbReference type="EMBL" id="MDQ2586801.1"/>
    </source>
</evidence>
<gene>
    <name evidence="2" type="ORF">CKY47_22975</name>
</gene>
<dbReference type="Pfam" id="PF19752">
    <property type="entry name" value="DUF6239"/>
    <property type="match status" value="1"/>
</dbReference>
<feature type="transmembrane region" description="Helical" evidence="1">
    <location>
        <begin position="33"/>
        <end position="52"/>
    </location>
</feature>
<evidence type="ECO:0000256" key="1">
    <source>
        <dbReference type="SAM" id="Phobius"/>
    </source>
</evidence>
<organism evidence="2 3">
    <name type="scientific">Saccharothrix yanglingensis</name>
    <dbReference type="NCBI Taxonomy" id="659496"/>
    <lineage>
        <taxon>Bacteria</taxon>
        <taxon>Bacillati</taxon>
        <taxon>Actinomycetota</taxon>
        <taxon>Actinomycetes</taxon>
        <taxon>Pseudonocardiales</taxon>
        <taxon>Pseudonocardiaceae</taxon>
        <taxon>Saccharothrix</taxon>
    </lineage>
</organism>
<comment type="caution">
    <text evidence="2">The sequence shown here is derived from an EMBL/GenBank/DDBJ whole genome shotgun (WGS) entry which is preliminary data.</text>
</comment>
<feature type="transmembrane region" description="Helical" evidence="1">
    <location>
        <begin position="155"/>
        <end position="172"/>
    </location>
</feature>
<keyword evidence="3" id="KW-1185">Reference proteome</keyword>
<reference evidence="2 3" key="1">
    <citation type="submission" date="2017-06" db="EMBL/GenBank/DDBJ databases">
        <title>Cultured bacterium strain Saccharothrix yanglingensis Hhs.015.</title>
        <authorList>
            <person name="Xia Y."/>
        </authorList>
    </citation>
    <scope>NUCLEOTIDE SEQUENCE [LARGE SCALE GENOMIC DNA]</scope>
    <source>
        <strain evidence="2 3">Hhs.015</strain>
    </source>
</reference>
<name>A0ABU0X3U0_9PSEU</name>
<evidence type="ECO:0000313" key="3">
    <source>
        <dbReference type="Proteomes" id="UP001225605"/>
    </source>
</evidence>
<feature type="transmembrane region" description="Helical" evidence="1">
    <location>
        <begin position="179"/>
        <end position="200"/>
    </location>
</feature>